<evidence type="ECO:0000256" key="1">
    <source>
        <dbReference type="SAM" id="MobiDB-lite"/>
    </source>
</evidence>
<comment type="caution">
    <text evidence="4">The sequence shown here is derived from an EMBL/GenBank/DDBJ whole genome shotgun (WGS) entry which is preliminary data.</text>
</comment>
<proteinExistence type="predicted"/>
<keyword evidence="2" id="KW-1133">Transmembrane helix</keyword>
<dbReference type="PANTHER" id="PTHR31325">
    <property type="entry name" value="OS01G0798800 PROTEIN-RELATED"/>
    <property type="match status" value="1"/>
</dbReference>
<evidence type="ECO:0000259" key="3">
    <source>
        <dbReference type="Pfam" id="PF13968"/>
    </source>
</evidence>
<protein>
    <recommendedName>
        <fullName evidence="3">DUF4220 domain-containing protein</fullName>
    </recommendedName>
</protein>
<dbReference type="Pfam" id="PF13968">
    <property type="entry name" value="DUF4220"/>
    <property type="match status" value="1"/>
</dbReference>
<feature type="transmembrane region" description="Helical" evidence="2">
    <location>
        <begin position="313"/>
        <end position="331"/>
    </location>
</feature>
<evidence type="ECO:0000313" key="5">
    <source>
        <dbReference type="Proteomes" id="UP001054252"/>
    </source>
</evidence>
<feature type="region of interest" description="Disordered" evidence="1">
    <location>
        <begin position="554"/>
        <end position="578"/>
    </location>
</feature>
<keyword evidence="5" id="KW-1185">Reference proteome</keyword>
<feature type="transmembrane region" description="Helical" evidence="2">
    <location>
        <begin position="113"/>
        <end position="130"/>
    </location>
</feature>
<dbReference type="Pfam" id="PF04578">
    <property type="entry name" value="DUF594"/>
    <property type="match status" value="1"/>
</dbReference>
<gene>
    <name evidence="4" type="ORF">SLEP1_g21393</name>
</gene>
<feature type="transmembrane region" description="Helical" evidence="2">
    <location>
        <begin position="282"/>
        <end position="301"/>
    </location>
</feature>
<name>A0AAV5JEW8_9ROSI</name>
<accession>A0AAV5JEW8</accession>
<evidence type="ECO:0000256" key="2">
    <source>
        <dbReference type="SAM" id="Phobius"/>
    </source>
</evidence>
<sequence length="702" mass="81614">MLSQVIGLFWIKWELHGMVGFSLFLQFVLLLVGNRWKLQGRISLYVTIIVWSAYLTADWIATCAMSTLLKAKEDYINGRLVVFWTPFLLLHLGGPHTINAFTLADNELWMRSFLGFIIQVGVAVYVYIRFRGNSNILTYMAIPLFAAGIIKYGERIWILREASRKRFSKSIFSAHKTQVNPPNKGSWTVDDRAKTLDEYLRSKGVIPEGKNIYKAFRLYKMFMPLFLDLKLRFDKDLTQKIILPSMSIEFNGAFKVVEMELGFLYDVLYTKTTILQSLVGKILRAICLLSTLSALTAFSIIVDKSSYPKPDVAMTYMLLIGAFFLDVFAVISHVSSNWQMLDPTIRHNKVHKFISCLRFFSSIHCGEDKKEIAFIAQQSFIKYCLHTEKSLWPKIVRLIDTEDTFAKFRWTTWEPVNDDLKKFIYSSLKQKQEKYRESKFEYEKLSQLLTGKGKSVLIREGVLEKIQILSEKFQRSIEDEEFSQYLLLWHIATSLLFHTNHGKYTGSYYRISKLLSDYMMYLLLLRPNMLPKGIGEERIRETRDEVINFLNKQSSQTESEAGDALFNNNVSSSRTDKRPDGILVQSKSVLQDGRKLAHQLEGLVEEEELTWDHEEKWKMIADVWMEMLVFAASKCEWREHKTQMKNGKELLTHVALLMVHFGLTGHVQVVDIQSNQVEPVQPQEDRSSRWDWELSHLPNYLV</sequence>
<keyword evidence="2" id="KW-0472">Membrane</keyword>
<dbReference type="InterPro" id="IPR007658">
    <property type="entry name" value="DUF594"/>
</dbReference>
<dbReference type="InterPro" id="IPR025315">
    <property type="entry name" value="DUF4220"/>
</dbReference>
<dbReference type="Proteomes" id="UP001054252">
    <property type="component" value="Unassembled WGS sequence"/>
</dbReference>
<feature type="transmembrane region" description="Helical" evidence="2">
    <location>
        <begin position="136"/>
        <end position="158"/>
    </location>
</feature>
<feature type="transmembrane region" description="Helical" evidence="2">
    <location>
        <begin position="44"/>
        <end position="69"/>
    </location>
</feature>
<organism evidence="4 5">
    <name type="scientific">Rubroshorea leprosula</name>
    <dbReference type="NCBI Taxonomy" id="152421"/>
    <lineage>
        <taxon>Eukaryota</taxon>
        <taxon>Viridiplantae</taxon>
        <taxon>Streptophyta</taxon>
        <taxon>Embryophyta</taxon>
        <taxon>Tracheophyta</taxon>
        <taxon>Spermatophyta</taxon>
        <taxon>Magnoliopsida</taxon>
        <taxon>eudicotyledons</taxon>
        <taxon>Gunneridae</taxon>
        <taxon>Pentapetalae</taxon>
        <taxon>rosids</taxon>
        <taxon>malvids</taxon>
        <taxon>Malvales</taxon>
        <taxon>Dipterocarpaceae</taxon>
        <taxon>Rubroshorea</taxon>
    </lineage>
</organism>
<dbReference type="EMBL" id="BPVZ01000031">
    <property type="protein sequence ID" value="GKV09959.1"/>
    <property type="molecule type" value="Genomic_DNA"/>
</dbReference>
<feature type="transmembrane region" description="Helical" evidence="2">
    <location>
        <begin position="15"/>
        <end position="32"/>
    </location>
</feature>
<feature type="domain" description="DUF4220" evidence="3">
    <location>
        <begin position="51"/>
        <end position="380"/>
    </location>
</feature>
<feature type="transmembrane region" description="Helical" evidence="2">
    <location>
        <begin position="81"/>
        <end position="101"/>
    </location>
</feature>
<reference evidence="4 5" key="1">
    <citation type="journal article" date="2021" name="Commun. Biol.">
        <title>The genome of Shorea leprosula (Dipterocarpaceae) highlights the ecological relevance of drought in aseasonal tropical rainforests.</title>
        <authorList>
            <person name="Ng K.K.S."/>
            <person name="Kobayashi M.J."/>
            <person name="Fawcett J.A."/>
            <person name="Hatakeyama M."/>
            <person name="Paape T."/>
            <person name="Ng C.H."/>
            <person name="Ang C.C."/>
            <person name="Tnah L.H."/>
            <person name="Lee C.T."/>
            <person name="Nishiyama T."/>
            <person name="Sese J."/>
            <person name="O'Brien M.J."/>
            <person name="Copetti D."/>
            <person name="Mohd Noor M.I."/>
            <person name="Ong R.C."/>
            <person name="Putra M."/>
            <person name="Sireger I.Z."/>
            <person name="Indrioko S."/>
            <person name="Kosugi Y."/>
            <person name="Izuno A."/>
            <person name="Isagi Y."/>
            <person name="Lee S.L."/>
            <person name="Shimizu K.K."/>
        </authorList>
    </citation>
    <scope>NUCLEOTIDE SEQUENCE [LARGE SCALE GENOMIC DNA]</scope>
    <source>
        <strain evidence="4">214</strain>
    </source>
</reference>
<evidence type="ECO:0000313" key="4">
    <source>
        <dbReference type="EMBL" id="GKV09959.1"/>
    </source>
</evidence>
<dbReference type="AlphaFoldDB" id="A0AAV5JEW8"/>
<keyword evidence="2" id="KW-0812">Transmembrane</keyword>